<dbReference type="Gene3D" id="3.40.50.2300">
    <property type="match status" value="1"/>
</dbReference>
<dbReference type="AlphaFoldDB" id="A0AAV1B309"/>
<dbReference type="InterPro" id="IPR011006">
    <property type="entry name" value="CheY-like_superfamily"/>
</dbReference>
<dbReference type="PROSITE" id="PS50110">
    <property type="entry name" value="RESPONSE_REGULATORY"/>
    <property type="match status" value="1"/>
</dbReference>
<proteinExistence type="predicted"/>
<dbReference type="EMBL" id="OX451740">
    <property type="protein sequence ID" value="CAI8615804.1"/>
    <property type="molecule type" value="Genomic_DNA"/>
</dbReference>
<gene>
    <name evidence="7" type="ORF">VFH_V196960</name>
</gene>
<dbReference type="GO" id="GO:0009736">
    <property type="term" value="P:cytokinin-activated signaling pathway"/>
    <property type="evidence" value="ECO:0007669"/>
    <property type="project" value="InterPro"/>
</dbReference>
<evidence type="ECO:0000313" key="8">
    <source>
        <dbReference type="Proteomes" id="UP001157006"/>
    </source>
</evidence>
<dbReference type="InterPro" id="IPR045279">
    <property type="entry name" value="ARR-like"/>
</dbReference>
<evidence type="ECO:0000256" key="2">
    <source>
        <dbReference type="ARBA" id="ARBA00023015"/>
    </source>
</evidence>
<dbReference type="PANTHER" id="PTHR43874:SF146">
    <property type="entry name" value="TWO-COMPONENT RESPONSE REGULATOR-LIKE APRR9"/>
    <property type="match status" value="1"/>
</dbReference>
<feature type="region of interest" description="Disordered" evidence="5">
    <location>
        <begin position="192"/>
        <end position="240"/>
    </location>
</feature>
<protein>
    <recommendedName>
        <fullName evidence="6">Response regulatory domain-containing protein</fullName>
    </recommendedName>
</protein>
<sequence>MGEVVVNASMQSDNGKWENFLPPTMLKVLLVEPDDSTRHIISALLRKCGYKVAAVRDGLRAWETLKNKSCGIDIVLTEVDVPSISGFSLLTSIMEHDDCKKIHVIMMSSHDSVSTVFKCMQNGAVDFLIKPVRRNELRNLWQHVWRRHTISMSPQNITLAHDKLDVAEENNTASNNSSGSVASTQKIIECSGKNSKAQAQDMSQLKSSSSLSNTDQVKHENSTKYEWESTEYNDETGENSTLTAPKAAGCHKISTGLRLGQCYEYNDTENQAEELRTELGKANPHVNTKIHRRNDDLEEHSAGAIDLMATFENLPKSSYADCSFNGGNTAKFEDDTQLELSLQRDYPGSSPKPTTEEGQILNHSNASSFSRCSNSMLLQPFFPTNNSYESQKLSENTNTTYQCDGKNQKEDSNTYLVIGQSVQVDAKFRNSQHEFFPATTGDTSDNKSMEHDDVFHSISNAQSGMNPTWTPKSMFQKESSPFPTSISSHSNPKSQNSEARQWSDDTTYTCDLYKNDQSNIDCAMDDSPSNGQGCGTSFYHDAENRNTSGVCERHWQRE</sequence>
<organism evidence="7 8">
    <name type="scientific">Vicia faba</name>
    <name type="common">Broad bean</name>
    <name type="synonym">Faba vulgaris</name>
    <dbReference type="NCBI Taxonomy" id="3906"/>
    <lineage>
        <taxon>Eukaryota</taxon>
        <taxon>Viridiplantae</taxon>
        <taxon>Streptophyta</taxon>
        <taxon>Embryophyta</taxon>
        <taxon>Tracheophyta</taxon>
        <taxon>Spermatophyta</taxon>
        <taxon>Magnoliopsida</taxon>
        <taxon>eudicotyledons</taxon>
        <taxon>Gunneridae</taxon>
        <taxon>Pentapetalae</taxon>
        <taxon>rosids</taxon>
        <taxon>fabids</taxon>
        <taxon>Fabales</taxon>
        <taxon>Fabaceae</taxon>
        <taxon>Papilionoideae</taxon>
        <taxon>50 kb inversion clade</taxon>
        <taxon>NPAAA clade</taxon>
        <taxon>Hologalegina</taxon>
        <taxon>IRL clade</taxon>
        <taxon>Fabeae</taxon>
        <taxon>Vicia</taxon>
    </lineage>
</organism>
<evidence type="ECO:0000256" key="4">
    <source>
        <dbReference type="PROSITE-ProRule" id="PRU00169"/>
    </source>
</evidence>
<feature type="compositionally biased region" description="Low complexity" evidence="5">
    <location>
        <begin position="203"/>
        <end position="212"/>
    </location>
</feature>
<reference evidence="7 8" key="1">
    <citation type="submission" date="2023-01" db="EMBL/GenBank/DDBJ databases">
        <authorList>
            <person name="Kreplak J."/>
        </authorList>
    </citation>
    <scope>NUCLEOTIDE SEQUENCE [LARGE SCALE GENOMIC DNA]</scope>
</reference>
<dbReference type="Pfam" id="PF00072">
    <property type="entry name" value="Response_reg"/>
    <property type="match status" value="1"/>
</dbReference>
<dbReference type="Proteomes" id="UP001157006">
    <property type="component" value="Chromosome 5"/>
</dbReference>
<dbReference type="SMART" id="SM00448">
    <property type="entry name" value="REC"/>
    <property type="match status" value="1"/>
</dbReference>
<evidence type="ECO:0000256" key="5">
    <source>
        <dbReference type="SAM" id="MobiDB-lite"/>
    </source>
</evidence>
<feature type="domain" description="Response regulatory" evidence="6">
    <location>
        <begin position="27"/>
        <end position="145"/>
    </location>
</feature>
<keyword evidence="1" id="KW-0902">Two-component regulatory system</keyword>
<feature type="region of interest" description="Disordered" evidence="5">
    <location>
        <begin position="474"/>
        <end position="502"/>
    </location>
</feature>
<dbReference type="SUPFAM" id="SSF52172">
    <property type="entry name" value="CheY-like"/>
    <property type="match status" value="1"/>
</dbReference>
<evidence type="ECO:0000313" key="7">
    <source>
        <dbReference type="EMBL" id="CAI8615804.1"/>
    </source>
</evidence>
<evidence type="ECO:0000256" key="3">
    <source>
        <dbReference type="ARBA" id="ARBA00023163"/>
    </source>
</evidence>
<keyword evidence="2" id="KW-0805">Transcription regulation</keyword>
<feature type="compositionally biased region" description="Polar residues" evidence="5">
    <location>
        <begin position="491"/>
        <end position="502"/>
    </location>
</feature>
<comment type="caution">
    <text evidence="4">Lacks conserved residue(s) required for the propagation of feature annotation.</text>
</comment>
<accession>A0AAV1B309</accession>
<feature type="compositionally biased region" description="Basic and acidic residues" evidence="5">
    <location>
        <begin position="216"/>
        <end position="227"/>
    </location>
</feature>
<evidence type="ECO:0000256" key="1">
    <source>
        <dbReference type="ARBA" id="ARBA00023012"/>
    </source>
</evidence>
<keyword evidence="3" id="KW-0804">Transcription</keyword>
<feature type="compositionally biased region" description="Acidic residues" evidence="5">
    <location>
        <begin position="228"/>
        <end position="237"/>
    </location>
</feature>
<dbReference type="GO" id="GO:0000160">
    <property type="term" value="P:phosphorelay signal transduction system"/>
    <property type="evidence" value="ECO:0007669"/>
    <property type="project" value="UniProtKB-KW"/>
</dbReference>
<evidence type="ECO:0000259" key="6">
    <source>
        <dbReference type="PROSITE" id="PS50110"/>
    </source>
</evidence>
<feature type="compositionally biased region" description="Low complexity" evidence="5">
    <location>
        <begin position="479"/>
        <end position="490"/>
    </location>
</feature>
<keyword evidence="8" id="KW-1185">Reference proteome</keyword>
<dbReference type="InterPro" id="IPR001789">
    <property type="entry name" value="Sig_transdc_resp-reg_receiver"/>
</dbReference>
<name>A0AAV1B309_VICFA</name>
<dbReference type="PANTHER" id="PTHR43874">
    <property type="entry name" value="TWO-COMPONENT RESPONSE REGULATOR"/>
    <property type="match status" value="1"/>
</dbReference>
<feature type="compositionally biased region" description="Polar residues" evidence="5">
    <location>
        <begin position="192"/>
        <end position="202"/>
    </location>
</feature>